<evidence type="ECO:0008006" key="4">
    <source>
        <dbReference type="Google" id="ProtNLM"/>
    </source>
</evidence>
<dbReference type="InterPro" id="IPR025449">
    <property type="entry name" value="JetB"/>
</dbReference>
<organism evidence="2 3">
    <name type="scientific">Flavimobilis marinus</name>
    <dbReference type="NCBI Taxonomy" id="285351"/>
    <lineage>
        <taxon>Bacteria</taxon>
        <taxon>Bacillati</taxon>
        <taxon>Actinomycetota</taxon>
        <taxon>Actinomycetes</taxon>
        <taxon>Micrococcales</taxon>
        <taxon>Jonesiaceae</taxon>
        <taxon>Flavimobilis</taxon>
    </lineage>
</organism>
<evidence type="ECO:0000313" key="2">
    <source>
        <dbReference type="EMBL" id="SFF09967.1"/>
    </source>
</evidence>
<dbReference type="Pfam" id="PF13835">
    <property type="entry name" value="DUF4194"/>
    <property type="match status" value="1"/>
</dbReference>
<dbReference type="AlphaFoldDB" id="A0A1I2FYT5"/>
<proteinExistence type="predicted"/>
<dbReference type="Proteomes" id="UP000198520">
    <property type="component" value="Unassembled WGS sequence"/>
</dbReference>
<feature type="compositionally biased region" description="Acidic residues" evidence="1">
    <location>
        <begin position="225"/>
        <end position="243"/>
    </location>
</feature>
<dbReference type="RefSeq" id="WP_093376910.1">
    <property type="nucleotide sequence ID" value="NZ_BNAN01000002.1"/>
</dbReference>
<accession>A0A1I2FYT5</accession>
<sequence>MSTPAFVETPPMEEDVPVLFDGDRGQLPLEARRAFALLLRARYVAAADNPVEWKALLANLDVLESRCHDMFLQLVIDRDYELAYKKQLRPDGLSVPILLKDEPYRRVETLLMVHARNVFRQQQGAGERAAFIDAEELVEYAMSFLASDETNLALRRREAEAAMTTLQRERVLDEVSPGRFRILPVIEVLLPVERLQELARWLKAGDVPDVLADDDVAGDAHAGDDAEGDDDAPTDDTLPEEAP</sequence>
<dbReference type="STRING" id="285351.SAMN04488035_1586"/>
<gene>
    <name evidence="2" type="ORF">SAMN04488035_1586</name>
</gene>
<protein>
    <recommendedName>
        <fullName evidence="4">DUF4194 domain-containing protein</fullName>
    </recommendedName>
</protein>
<reference evidence="3" key="1">
    <citation type="submission" date="2016-10" db="EMBL/GenBank/DDBJ databases">
        <authorList>
            <person name="Varghese N."/>
            <person name="Submissions S."/>
        </authorList>
    </citation>
    <scope>NUCLEOTIDE SEQUENCE [LARGE SCALE GENOMIC DNA]</scope>
    <source>
        <strain evidence="3">DSM 19083</strain>
    </source>
</reference>
<keyword evidence="3" id="KW-1185">Reference proteome</keyword>
<feature type="region of interest" description="Disordered" evidence="1">
    <location>
        <begin position="212"/>
        <end position="243"/>
    </location>
</feature>
<dbReference type="OrthoDB" id="3725402at2"/>
<dbReference type="EMBL" id="FONZ01000002">
    <property type="protein sequence ID" value="SFF09967.1"/>
    <property type="molecule type" value="Genomic_DNA"/>
</dbReference>
<name>A0A1I2FYT5_9MICO</name>
<evidence type="ECO:0000313" key="3">
    <source>
        <dbReference type="Proteomes" id="UP000198520"/>
    </source>
</evidence>
<evidence type="ECO:0000256" key="1">
    <source>
        <dbReference type="SAM" id="MobiDB-lite"/>
    </source>
</evidence>